<reference evidence="4 5" key="1">
    <citation type="submission" date="2023-11" db="EMBL/GenBank/DDBJ databases">
        <authorList>
            <person name="Val-Calvo J."/>
            <person name="Scortti M."/>
            <person name="Vazquez-Boland J."/>
        </authorList>
    </citation>
    <scope>NUCLEOTIDE SEQUENCE [LARGE SCALE GENOMIC DNA]</scope>
    <source>
        <strain evidence="4 5">DSM 46662</strain>
    </source>
</reference>
<name>A0ABW9FWC2_9NOCA</name>
<accession>A0ABW9FWC2</accession>
<evidence type="ECO:0000313" key="5">
    <source>
        <dbReference type="Proteomes" id="UP001629744"/>
    </source>
</evidence>
<comment type="caution">
    <text evidence="4">The sequence shown here is derived from an EMBL/GenBank/DDBJ whole genome shotgun (WGS) entry which is preliminary data.</text>
</comment>
<dbReference type="InterPro" id="IPR046342">
    <property type="entry name" value="CBS_dom_sf"/>
</dbReference>
<dbReference type="RefSeq" id="WP_348605512.1">
    <property type="nucleotide sequence ID" value="NZ_CP157276.1"/>
</dbReference>
<protein>
    <submittedName>
        <fullName evidence="4">CBS domain-containing protein</fullName>
    </submittedName>
</protein>
<keyword evidence="1" id="KW-0677">Repeat</keyword>
<dbReference type="PROSITE" id="PS51371">
    <property type="entry name" value="CBS"/>
    <property type="match status" value="2"/>
</dbReference>
<feature type="domain" description="CBS" evidence="3">
    <location>
        <begin position="78"/>
        <end position="135"/>
    </location>
</feature>
<proteinExistence type="predicted"/>
<dbReference type="InterPro" id="IPR000644">
    <property type="entry name" value="CBS_dom"/>
</dbReference>
<keyword evidence="2" id="KW-0129">CBS domain</keyword>
<feature type="domain" description="CBS" evidence="3">
    <location>
        <begin position="7"/>
        <end position="66"/>
    </location>
</feature>
<organism evidence="4 5">
    <name type="scientific">Prescottella soli</name>
    <dbReference type="NCBI Taxonomy" id="1543852"/>
    <lineage>
        <taxon>Bacteria</taxon>
        <taxon>Bacillati</taxon>
        <taxon>Actinomycetota</taxon>
        <taxon>Actinomycetes</taxon>
        <taxon>Mycobacteriales</taxon>
        <taxon>Nocardiaceae</taxon>
        <taxon>Prescottella</taxon>
    </lineage>
</organism>
<evidence type="ECO:0000259" key="3">
    <source>
        <dbReference type="PROSITE" id="PS51371"/>
    </source>
</evidence>
<sequence>MRAGDIMTRQVVTVPEHATLAHAARLLGTAPEATLQVVDAAGHLVGILTATHLLERIRTVLSDTDLGAAAAGAVADAMTTPVLAMRAETDIAHVAAALADTDTYAVPVVDGFTPIGTITRLELVRALTGTGPAPAPPPRSHP</sequence>
<evidence type="ECO:0000256" key="1">
    <source>
        <dbReference type="ARBA" id="ARBA00022737"/>
    </source>
</evidence>
<evidence type="ECO:0000256" key="2">
    <source>
        <dbReference type="PROSITE-ProRule" id="PRU00703"/>
    </source>
</evidence>
<dbReference type="Proteomes" id="UP001629744">
    <property type="component" value="Unassembled WGS sequence"/>
</dbReference>
<dbReference type="Gene3D" id="3.10.580.10">
    <property type="entry name" value="CBS-domain"/>
    <property type="match status" value="1"/>
</dbReference>
<dbReference type="SMART" id="SM00116">
    <property type="entry name" value="CBS"/>
    <property type="match status" value="2"/>
</dbReference>
<dbReference type="PANTHER" id="PTHR48108">
    <property type="entry name" value="CBS DOMAIN-CONTAINING PROTEIN CBSX2, CHLOROPLASTIC"/>
    <property type="match status" value="1"/>
</dbReference>
<dbReference type="Pfam" id="PF00571">
    <property type="entry name" value="CBS"/>
    <property type="match status" value="2"/>
</dbReference>
<dbReference type="SUPFAM" id="SSF54631">
    <property type="entry name" value="CBS-domain pair"/>
    <property type="match status" value="1"/>
</dbReference>
<dbReference type="EMBL" id="JBDLNU010000003">
    <property type="protein sequence ID" value="MFM1729478.1"/>
    <property type="molecule type" value="Genomic_DNA"/>
</dbReference>
<keyword evidence="5" id="KW-1185">Reference proteome</keyword>
<evidence type="ECO:0000313" key="4">
    <source>
        <dbReference type="EMBL" id="MFM1729478.1"/>
    </source>
</evidence>
<gene>
    <name evidence="4" type="ORF">ABEU19_002988</name>
</gene>
<dbReference type="InterPro" id="IPR051462">
    <property type="entry name" value="CBS_domain-containing"/>
</dbReference>
<dbReference type="PANTHER" id="PTHR48108:SF26">
    <property type="entry name" value="CBS DOMAIN-CONTAINING PROTEIN DDB_G0289609"/>
    <property type="match status" value="1"/>
</dbReference>